<gene>
    <name evidence="1" type="ORF">PUN28_020336</name>
</gene>
<reference evidence="1 2" key="1">
    <citation type="submission" date="2023-03" db="EMBL/GenBank/DDBJ databases">
        <title>High recombination rates correlate with genetic variation in Cardiocondyla obscurior ants.</title>
        <authorList>
            <person name="Errbii M."/>
        </authorList>
    </citation>
    <scope>NUCLEOTIDE SEQUENCE [LARGE SCALE GENOMIC DNA]</scope>
    <source>
        <strain evidence="1">Alpha-2009</strain>
        <tissue evidence="1">Whole body</tissue>
    </source>
</reference>
<organism evidence="1 2">
    <name type="scientific">Cardiocondyla obscurior</name>
    <dbReference type="NCBI Taxonomy" id="286306"/>
    <lineage>
        <taxon>Eukaryota</taxon>
        <taxon>Metazoa</taxon>
        <taxon>Ecdysozoa</taxon>
        <taxon>Arthropoda</taxon>
        <taxon>Hexapoda</taxon>
        <taxon>Insecta</taxon>
        <taxon>Pterygota</taxon>
        <taxon>Neoptera</taxon>
        <taxon>Endopterygota</taxon>
        <taxon>Hymenoptera</taxon>
        <taxon>Apocrita</taxon>
        <taxon>Aculeata</taxon>
        <taxon>Formicoidea</taxon>
        <taxon>Formicidae</taxon>
        <taxon>Myrmicinae</taxon>
        <taxon>Cardiocondyla</taxon>
    </lineage>
</organism>
<sequence length="95" mass="11157">MQPASNKKKRNSLALLLREIFHIFRNTLIVNISVHRRRRGLIESSFSRACKPASNKKKRNSLALLVREIFHILRKTLIVNISVHRRRRGLIESSF</sequence>
<evidence type="ECO:0000313" key="2">
    <source>
        <dbReference type="Proteomes" id="UP001430953"/>
    </source>
</evidence>
<dbReference type="EMBL" id="JADYXP020000078">
    <property type="protein sequence ID" value="KAL0098371.1"/>
    <property type="molecule type" value="Genomic_DNA"/>
</dbReference>
<name>A0AAW2E7Y8_9HYME</name>
<dbReference type="AlphaFoldDB" id="A0AAW2E7Y8"/>
<accession>A0AAW2E7Y8</accession>
<proteinExistence type="predicted"/>
<evidence type="ECO:0000313" key="1">
    <source>
        <dbReference type="EMBL" id="KAL0098371.1"/>
    </source>
</evidence>
<dbReference type="Proteomes" id="UP001430953">
    <property type="component" value="Unassembled WGS sequence"/>
</dbReference>
<protein>
    <submittedName>
        <fullName evidence="1">Uncharacterized protein</fullName>
    </submittedName>
</protein>
<comment type="caution">
    <text evidence="1">The sequence shown here is derived from an EMBL/GenBank/DDBJ whole genome shotgun (WGS) entry which is preliminary data.</text>
</comment>
<keyword evidence="2" id="KW-1185">Reference proteome</keyword>